<dbReference type="InterPro" id="IPR002558">
    <property type="entry name" value="ILWEQ_dom"/>
</dbReference>
<evidence type="ECO:0000256" key="3">
    <source>
        <dbReference type="ARBA" id="ARBA00022490"/>
    </source>
</evidence>
<dbReference type="SMART" id="SM00307">
    <property type="entry name" value="ILWEQ"/>
    <property type="match status" value="1"/>
</dbReference>
<dbReference type="GO" id="GO:0051130">
    <property type="term" value="P:positive regulation of cellular component organization"/>
    <property type="evidence" value="ECO:0007669"/>
    <property type="project" value="UniProtKB-ARBA"/>
</dbReference>
<dbReference type="GO" id="GO:0007015">
    <property type="term" value="P:actin filament organization"/>
    <property type="evidence" value="ECO:0007669"/>
    <property type="project" value="TreeGrafter"/>
</dbReference>
<evidence type="ECO:0000259" key="12">
    <source>
        <dbReference type="PROSITE" id="PS50945"/>
    </source>
</evidence>
<dbReference type="SMART" id="SM00273">
    <property type="entry name" value="ENTH"/>
    <property type="match status" value="1"/>
</dbReference>
<dbReference type="Ensembl" id="ENSSTUT00000117751.1">
    <property type="protein sequence ID" value="ENSSTUP00000109971.1"/>
    <property type="gene ID" value="ENSSTUG00000047044.1"/>
</dbReference>
<dbReference type="PROSITE" id="PS50945">
    <property type="entry name" value="I_LWEQ"/>
    <property type="match status" value="1"/>
</dbReference>
<accession>A0A674EP78</accession>
<keyword evidence="11" id="KW-0812">Transmembrane</keyword>
<dbReference type="InterPro" id="IPR035964">
    <property type="entry name" value="I/LWEQ_dom_sf"/>
</dbReference>
<keyword evidence="14" id="KW-1185">Reference proteome</keyword>
<sequence length="887" mass="99160">MLKVCGVELTSQGVELFSRERIESRVLFWLCILLVGSSLMGPTGIILGTYREKGAFTFWSYALGIPLSSNSILSWKFCHVLHKVLRDGHHNVKTCSPLYTLYSGNLHDRYGQLVALYSKLLCTKMEFHMKVRAPSTVLGDGMFYHGTLANLTIVCIALPQVLSQNLNTSIAISTTTSGQCRLSPLIQVIQDCSHLYHFTVKLLFKLHACLPADTLQGHRDRFHDQFHSLKTFFNKARDMLYFKRLIQIPKLPESPPNFLHAASLAKHARPVVVIPSEDEPEQQEDDDDDDPEPLINVSAVTMDFQIENLQQDLELLRADLERVKGEAQRYITQLKSQINSLEAELEEQRVHKQRALVENEQLRMELEATRRRNAEHEIVQATFGEAESKRAQATEQRYTKLKEKHTELVSSHAELLRKVQNLIYFCHSVVFCLVHWLQQKLLEEQFSLLQGTVSEAECIIQDAVAKLDDPLHIRCTSSPVTELGCVGIGSDTFSLCSCFCSLDAGGLLRALTNFSHLAADTIINGSATAHLAPTDHSDRLTENCRGCATQSLQFLKDLKSKASLQRADPASIRIVVEKILRLGEELRPKGMDVRQDELGDLVDKEMAATSAAIEKAVRRIDEMMNQARMDTSGVKLEVNERILYSCTDLMKAIHLLVLTSTDLQKEIVEGGRGAATIKEFYARNSRWTEGLLSASKAVGWGATQMVESADKVVLHTGKYEELIVCSHEIAASTAQLVASSKVKADRNSTKLTALQQASRHVNEMAANVVASTKTGQEHLEDKDTMDFSGMSLIKLKMEEMESQVKVLELENQLGNERLRLGELRKKHYDIAGVPTADLSEGNGLDPSPAPVAPSKPSVMRKPDLAQKPNLPPKNMVREHNCWICVHV</sequence>
<keyword evidence="3" id="KW-0963">Cytoplasm</keyword>
<evidence type="ECO:0000256" key="1">
    <source>
        <dbReference type="ARBA" id="ARBA00004156"/>
    </source>
</evidence>
<evidence type="ECO:0000256" key="4">
    <source>
        <dbReference type="ARBA" id="ARBA00022583"/>
    </source>
</evidence>
<comment type="subcellular location">
    <subcellularLocation>
        <location evidence="1">Cytoplasmic vesicle membrane</location>
    </subcellularLocation>
</comment>
<dbReference type="PANTHER" id="PTHR10407">
    <property type="entry name" value="HUNTINGTIN INTERACTING PROTEIN 1"/>
    <property type="match status" value="1"/>
</dbReference>
<feature type="coiled-coil region" evidence="9">
    <location>
        <begin position="790"/>
        <end position="826"/>
    </location>
</feature>
<dbReference type="GO" id="GO:0030864">
    <property type="term" value="C:cortical actin cytoskeleton"/>
    <property type="evidence" value="ECO:0007669"/>
    <property type="project" value="TreeGrafter"/>
</dbReference>
<evidence type="ECO:0000256" key="9">
    <source>
        <dbReference type="SAM" id="Coils"/>
    </source>
</evidence>
<proteinExistence type="inferred from homology"/>
<comment type="similarity">
    <text evidence="2">Belongs to the SLA2 family.</text>
</comment>
<dbReference type="Proteomes" id="UP000472277">
    <property type="component" value="Chromosome 27"/>
</dbReference>
<name>A0A674EP78_SALTR</name>
<evidence type="ECO:0000256" key="2">
    <source>
        <dbReference type="ARBA" id="ARBA00010135"/>
    </source>
</evidence>
<protein>
    <submittedName>
        <fullName evidence="13">Huntingtin interacting protein 1 related b</fullName>
    </submittedName>
</protein>
<dbReference type="GO" id="GO:0035615">
    <property type="term" value="F:clathrin adaptor activity"/>
    <property type="evidence" value="ECO:0007669"/>
    <property type="project" value="TreeGrafter"/>
</dbReference>
<keyword evidence="7" id="KW-0009">Actin-binding</keyword>
<dbReference type="Gene3D" id="1.20.1410.10">
    <property type="entry name" value="I/LWEQ domain"/>
    <property type="match status" value="1"/>
</dbReference>
<keyword evidence="8" id="KW-0968">Cytoplasmic vesicle</keyword>
<keyword evidence="11" id="KW-1133">Transmembrane helix</keyword>
<dbReference type="GO" id="GO:0051015">
    <property type="term" value="F:actin filament binding"/>
    <property type="evidence" value="ECO:0007669"/>
    <property type="project" value="TreeGrafter"/>
</dbReference>
<gene>
    <name evidence="13" type="primary">HIP1R</name>
    <name evidence="13" type="synonym">LOC115164475</name>
</gene>
<feature type="coiled-coil region" evidence="9">
    <location>
        <begin position="306"/>
        <end position="379"/>
    </location>
</feature>
<evidence type="ECO:0000256" key="7">
    <source>
        <dbReference type="ARBA" id="ARBA00023203"/>
    </source>
</evidence>
<dbReference type="Pfam" id="PF01608">
    <property type="entry name" value="I_LWEQ"/>
    <property type="match status" value="1"/>
</dbReference>
<reference evidence="13" key="1">
    <citation type="submission" date="2025-08" db="UniProtKB">
        <authorList>
            <consortium name="Ensembl"/>
        </authorList>
    </citation>
    <scope>IDENTIFICATION</scope>
</reference>
<feature type="domain" description="I/LWEQ" evidence="12">
    <location>
        <begin position="590"/>
        <end position="831"/>
    </location>
</feature>
<evidence type="ECO:0000256" key="10">
    <source>
        <dbReference type="SAM" id="MobiDB-lite"/>
    </source>
</evidence>
<feature type="transmembrane region" description="Helical" evidence="11">
    <location>
        <begin position="26"/>
        <end position="50"/>
    </location>
</feature>
<dbReference type="InterPro" id="IPR008942">
    <property type="entry name" value="ENTH_VHS"/>
</dbReference>
<dbReference type="GO" id="GO:0030136">
    <property type="term" value="C:clathrin-coated vesicle"/>
    <property type="evidence" value="ECO:0007669"/>
    <property type="project" value="TreeGrafter"/>
</dbReference>
<dbReference type="PANTHER" id="PTHR10407:SF10">
    <property type="entry name" value="HUNTINGTIN-INTERACTING PROTEIN 1-RELATED PROTEIN"/>
    <property type="match status" value="1"/>
</dbReference>
<feature type="region of interest" description="Disordered" evidence="10">
    <location>
        <begin position="836"/>
        <end position="872"/>
    </location>
</feature>
<keyword evidence="5 9" id="KW-0175">Coiled coil</keyword>
<keyword evidence="4" id="KW-0254">Endocytosis</keyword>
<dbReference type="SUPFAM" id="SSF48464">
    <property type="entry name" value="ENTH/VHS domain"/>
    <property type="match status" value="1"/>
</dbReference>
<dbReference type="GO" id="GO:0006897">
    <property type="term" value="P:endocytosis"/>
    <property type="evidence" value="ECO:0007669"/>
    <property type="project" value="UniProtKB-KW"/>
</dbReference>
<dbReference type="FunFam" id="1.20.1410.10:FF:000002">
    <property type="entry name" value="Huntingtin interacting protein 1"/>
    <property type="match status" value="1"/>
</dbReference>
<dbReference type="InterPro" id="IPR011417">
    <property type="entry name" value="ANTH_dom"/>
</dbReference>
<dbReference type="InterPro" id="IPR013809">
    <property type="entry name" value="ENTH"/>
</dbReference>
<dbReference type="GO" id="GO:0048268">
    <property type="term" value="P:clathrin coat assembly"/>
    <property type="evidence" value="ECO:0007669"/>
    <property type="project" value="TreeGrafter"/>
</dbReference>
<evidence type="ECO:0000256" key="5">
    <source>
        <dbReference type="ARBA" id="ARBA00023054"/>
    </source>
</evidence>
<evidence type="ECO:0000313" key="13">
    <source>
        <dbReference type="Ensembl" id="ENSSTUP00000109971.1"/>
    </source>
</evidence>
<dbReference type="Gene3D" id="1.20.5.1700">
    <property type="match status" value="1"/>
</dbReference>
<dbReference type="AlphaFoldDB" id="A0A674EP78"/>
<dbReference type="GO" id="GO:0030659">
    <property type="term" value="C:cytoplasmic vesicle membrane"/>
    <property type="evidence" value="ECO:0007669"/>
    <property type="project" value="UniProtKB-SubCell"/>
</dbReference>
<evidence type="ECO:0000256" key="8">
    <source>
        <dbReference type="ARBA" id="ARBA00023329"/>
    </source>
</evidence>
<keyword evidence="6 11" id="KW-0472">Membrane</keyword>
<dbReference type="FunFam" id="1.20.5.1700:FF:000002">
    <property type="entry name" value="Huntingtin interacting protein 1"/>
    <property type="match status" value="1"/>
</dbReference>
<evidence type="ECO:0000256" key="6">
    <source>
        <dbReference type="ARBA" id="ARBA00023136"/>
    </source>
</evidence>
<dbReference type="GO" id="GO:0080025">
    <property type="term" value="F:phosphatidylinositol-3,5-bisphosphate binding"/>
    <property type="evidence" value="ECO:0007669"/>
    <property type="project" value="TreeGrafter"/>
</dbReference>
<dbReference type="GO" id="GO:0032051">
    <property type="term" value="F:clathrin light chain binding"/>
    <property type="evidence" value="ECO:0007669"/>
    <property type="project" value="TreeGrafter"/>
</dbReference>
<dbReference type="Pfam" id="PF07651">
    <property type="entry name" value="ANTH"/>
    <property type="match status" value="1"/>
</dbReference>
<dbReference type="InterPro" id="IPR030224">
    <property type="entry name" value="Sla2_fam"/>
</dbReference>
<reference evidence="13" key="2">
    <citation type="submission" date="2025-09" db="UniProtKB">
        <authorList>
            <consortium name="Ensembl"/>
        </authorList>
    </citation>
    <scope>IDENTIFICATION</scope>
</reference>
<dbReference type="GO" id="GO:0030100">
    <property type="term" value="P:regulation of endocytosis"/>
    <property type="evidence" value="ECO:0007669"/>
    <property type="project" value="UniProtKB-ARBA"/>
</dbReference>
<dbReference type="GO" id="GO:0043325">
    <property type="term" value="F:phosphatidylinositol-3,4-bisphosphate binding"/>
    <property type="evidence" value="ECO:0007669"/>
    <property type="project" value="TreeGrafter"/>
</dbReference>
<evidence type="ECO:0000256" key="11">
    <source>
        <dbReference type="SAM" id="Phobius"/>
    </source>
</evidence>
<dbReference type="SUPFAM" id="SSF109885">
    <property type="entry name" value="I/LWEQ domain"/>
    <property type="match status" value="1"/>
</dbReference>
<evidence type="ECO:0000313" key="14">
    <source>
        <dbReference type="Proteomes" id="UP000472277"/>
    </source>
</evidence>
<organism evidence="13 14">
    <name type="scientific">Salmo trutta</name>
    <name type="common">Brown trout</name>
    <dbReference type="NCBI Taxonomy" id="8032"/>
    <lineage>
        <taxon>Eukaryota</taxon>
        <taxon>Metazoa</taxon>
        <taxon>Chordata</taxon>
        <taxon>Craniata</taxon>
        <taxon>Vertebrata</taxon>
        <taxon>Euteleostomi</taxon>
        <taxon>Actinopterygii</taxon>
        <taxon>Neopterygii</taxon>
        <taxon>Teleostei</taxon>
        <taxon>Protacanthopterygii</taxon>
        <taxon>Salmoniformes</taxon>
        <taxon>Salmonidae</taxon>
        <taxon>Salmoninae</taxon>
        <taxon>Salmo</taxon>
    </lineage>
</organism>
<dbReference type="GO" id="GO:0051050">
    <property type="term" value="P:positive regulation of transport"/>
    <property type="evidence" value="ECO:0007669"/>
    <property type="project" value="UniProtKB-ARBA"/>
</dbReference>
<dbReference type="GeneTree" id="ENSGT00940000153594"/>